<feature type="transmembrane region" description="Helical" evidence="1">
    <location>
        <begin position="169"/>
        <end position="191"/>
    </location>
</feature>
<evidence type="ECO:0008006" key="4">
    <source>
        <dbReference type="Google" id="ProtNLM"/>
    </source>
</evidence>
<dbReference type="EMBL" id="MFAE01000014">
    <property type="protein sequence ID" value="OGD66811.1"/>
    <property type="molecule type" value="Genomic_DNA"/>
</dbReference>
<sequence>MTILLSFLCGIIPAVIWLMFWLREDEINPEPKKYILFSFLTGMLAALIVLGFQTIIIEHVESYTFLCVILLASAEEIFKFIAAYMMALKREFMNEPIDAIIYMITIALGFAALENSLYIYDAINTNGVLQGILVSNMRFIGSAILHTAASGIIGVAIALSFYKKASQKLSYLIVGIISAIILHTGFNLFIINNIGGGILGSFTFIWGTAIIILFLFEKIKQLKPENKQY</sequence>
<feature type="transmembrane region" description="Helical" evidence="1">
    <location>
        <begin position="99"/>
        <end position="119"/>
    </location>
</feature>
<dbReference type="STRING" id="1797582.A2442_01670"/>
<evidence type="ECO:0000313" key="2">
    <source>
        <dbReference type="EMBL" id="OGD66811.1"/>
    </source>
</evidence>
<keyword evidence="1" id="KW-0472">Membrane</keyword>
<dbReference type="GO" id="GO:0008233">
    <property type="term" value="F:peptidase activity"/>
    <property type="evidence" value="ECO:0007669"/>
    <property type="project" value="InterPro"/>
</dbReference>
<accession>A0A1F5EHF2</accession>
<organism evidence="2 3">
    <name type="scientific">Candidatus Campbellbacteria bacterium RIFOXYC2_FULL_35_25</name>
    <dbReference type="NCBI Taxonomy" id="1797582"/>
    <lineage>
        <taxon>Bacteria</taxon>
        <taxon>Candidatus Campbelliibacteriota</taxon>
    </lineage>
</organism>
<name>A0A1F5EHF2_9BACT</name>
<dbReference type="PANTHER" id="PTHR36844">
    <property type="entry name" value="PROTEASE PRSW"/>
    <property type="match status" value="1"/>
</dbReference>
<dbReference type="AlphaFoldDB" id="A0A1F5EHF2"/>
<feature type="transmembrane region" description="Helical" evidence="1">
    <location>
        <begin position="34"/>
        <end position="57"/>
    </location>
</feature>
<evidence type="ECO:0000313" key="3">
    <source>
        <dbReference type="Proteomes" id="UP000179003"/>
    </source>
</evidence>
<keyword evidence="1" id="KW-0812">Transmembrane</keyword>
<feature type="transmembrane region" description="Helical" evidence="1">
    <location>
        <begin position="5"/>
        <end position="22"/>
    </location>
</feature>
<feature type="transmembrane region" description="Helical" evidence="1">
    <location>
        <begin position="139"/>
        <end position="162"/>
    </location>
</feature>
<evidence type="ECO:0000256" key="1">
    <source>
        <dbReference type="SAM" id="Phobius"/>
    </source>
</evidence>
<feature type="transmembrane region" description="Helical" evidence="1">
    <location>
        <begin position="197"/>
        <end position="216"/>
    </location>
</feature>
<feature type="transmembrane region" description="Helical" evidence="1">
    <location>
        <begin position="63"/>
        <end position="87"/>
    </location>
</feature>
<dbReference type="Proteomes" id="UP000179003">
    <property type="component" value="Unassembled WGS sequence"/>
</dbReference>
<gene>
    <name evidence="2" type="ORF">A2442_01670</name>
</gene>
<dbReference type="InterPro" id="IPR026898">
    <property type="entry name" value="PrsW"/>
</dbReference>
<protein>
    <recommendedName>
        <fullName evidence="4">Protease PrsW</fullName>
    </recommendedName>
</protein>
<proteinExistence type="predicted"/>
<dbReference type="PANTHER" id="PTHR36844:SF1">
    <property type="entry name" value="PROTEASE PRSW"/>
    <property type="match status" value="1"/>
</dbReference>
<comment type="caution">
    <text evidence="2">The sequence shown here is derived from an EMBL/GenBank/DDBJ whole genome shotgun (WGS) entry which is preliminary data.</text>
</comment>
<reference evidence="2 3" key="1">
    <citation type="journal article" date="2016" name="Nat. Commun.">
        <title>Thousands of microbial genomes shed light on interconnected biogeochemical processes in an aquifer system.</title>
        <authorList>
            <person name="Anantharaman K."/>
            <person name="Brown C.T."/>
            <person name="Hug L.A."/>
            <person name="Sharon I."/>
            <person name="Castelle C.J."/>
            <person name="Probst A.J."/>
            <person name="Thomas B.C."/>
            <person name="Singh A."/>
            <person name="Wilkins M.J."/>
            <person name="Karaoz U."/>
            <person name="Brodie E.L."/>
            <person name="Williams K.H."/>
            <person name="Hubbard S.S."/>
            <person name="Banfield J.F."/>
        </authorList>
    </citation>
    <scope>NUCLEOTIDE SEQUENCE [LARGE SCALE GENOMIC DNA]</scope>
</reference>
<keyword evidence="1" id="KW-1133">Transmembrane helix</keyword>
<dbReference type="Pfam" id="PF13367">
    <property type="entry name" value="PrsW-protease"/>
    <property type="match status" value="1"/>
</dbReference>